<dbReference type="RefSeq" id="WP_163698031.1">
    <property type="nucleotide sequence ID" value="NZ_AP022595.1"/>
</dbReference>
<dbReference type="PROSITE" id="PS00012">
    <property type="entry name" value="PHOSPHOPANTETHEINE"/>
    <property type="match status" value="1"/>
</dbReference>
<dbReference type="PANTHER" id="PTHR45527">
    <property type="entry name" value="NONRIBOSOMAL PEPTIDE SYNTHETASE"/>
    <property type="match status" value="1"/>
</dbReference>
<evidence type="ECO:0000256" key="1">
    <source>
        <dbReference type="ARBA" id="ARBA00001957"/>
    </source>
</evidence>
<dbReference type="Gene3D" id="3.40.50.12780">
    <property type="entry name" value="N-terminal domain of ligase-like"/>
    <property type="match status" value="1"/>
</dbReference>
<dbReference type="FunFam" id="2.30.38.10:FF:000001">
    <property type="entry name" value="Non-ribosomal peptide synthetase PvdI"/>
    <property type="match status" value="1"/>
</dbReference>
<dbReference type="InterPro" id="IPR009081">
    <property type="entry name" value="PP-bd_ACP"/>
</dbReference>
<dbReference type="Gene3D" id="3.30.559.10">
    <property type="entry name" value="Chloramphenicol acetyltransferase-like domain"/>
    <property type="match status" value="2"/>
</dbReference>
<dbReference type="FunFam" id="1.10.1200.10:FF:000005">
    <property type="entry name" value="Nonribosomal peptide synthetase 1"/>
    <property type="match status" value="1"/>
</dbReference>
<evidence type="ECO:0000256" key="3">
    <source>
        <dbReference type="ARBA" id="ARBA00022450"/>
    </source>
</evidence>
<dbReference type="Gene3D" id="1.10.1200.10">
    <property type="entry name" value="ACP-like"/>
    <property type="match status" value="1"/>
</dbReference>
<evidence type="ECO:0000256" key="2">
    <source>
        <dbReference type="ARBA" id="ARBA00006432"/>
    </source>
</evidence>
<name>A0A7I7SS41_9MYCO</name>
<dbReference type="NCBIfam" id="TIGR01720">
    <property type="entry name" value="NRPS-para261"/>
    <property type="match status" value="1"/>
</dbReference>
<keyword evidence="4" id="KW-0597">Phosphoprotein</keyword>
<dbReference type="NCBIfam" id="TIGR01733">
    <property type="entry name" value="AA-adenyl-dom"/>
    <property type="match status" value="1"/>
</dbReference>
<dbReference type="GO" id="GO:0017000">
    <property type="term" value="P:antibiotic biosynthetic process"/>
    <property type="evidence" value="ECO:0007669"/>
    <property type="project" value="UniProtKB-KW"/>
</dbReference>
<dbReference type="SUPFAM" id="SSF52777">
    <property type="entry name" value="CoA-dependent acyltransferases"/>
    <property type="match status" value="4"/>
</dbReference>
<dbReference type="Pfam" id="PF13193">
    <property type="entry name" value="AMP-binding_C"/>
    <property type="match status" value="1"/>
</dbReference>
<accession>A0A7I7SS41</accession>
<dbReference type="InterPro" id="IPR006162">
    <property type="entry name" value="Ppantetheine_attach_site"/>
</dbReference>
<evidence type="ECO:0000313" key="9">
    <source>
        <dbReference type="Proteomes" id="UP000466445"/>
    </source>
</evidence>
<dbReference type="Gene3D" id="3.30.300.30">
    <property type="match status" value="1"/>
</dbReference>
<dbReference type="InterPro" id="IPR036736">
    <property type="entry name" value="ACP-like_sf"/>
</dbReference>
<keyword evidence="6" id="KW-0045">Antibiotic biosynthesis</keyword>
<evidence type="ECO:0000256" key="4">
    <source>
        <dbReference type="ARBA" id="ARBA00022553"/>
    </source>
</evidence>
<dbReference type="InterPro" id="IPR025110">
    <property type="entry name" value="AMP-bd_C"/>
</dbReference>
<keyword evidence="9" id="KW-1185">Reference proteome</keyword>
<dbReference type="InterPro" id="IPR001242">
    <property type="entry name" value="Condensation_dom"/>
</dbReference>
<dbReference type="PROSITE" id="PS50075">
    <property type="entry name" value="CARRIER"/>
    <property type="match status" value="1"/>
</dbReference>
<dbReference type="InterPro" id="IPR010060">
    <property type="entry name" value="NRPS_synth"/>
</dbReference>
<dbReference type="EMBL" id="AP022595">
    <property type="protein sequence ID" value="BBY59822.1"/>
    <property type="molecule type" value="Genomic_DNA"/>
</dbReference>
<dbReference type="GO" id="GO:0031177">
    <property type="term" value="F:phosphopantetheine binding"/>
    <property type="evidence" value="ECO:0007669"/>
    <property type="project" value="TreeGrafter"/>
</dbReference>
<dbReference type="GO" id="GO:0005829">
    <property type="term" value="C:cytosol"/>
    <property type="evidence" value="ECO:0007669"/>
    <property type="project" value="TreeGrafter"/>
</dbReference>
<dbReference type="SUPFAM" id="SSF56801">
    <property type="entry name" value="Acetyl-CoA synthetase-like"/>
    <property type="match status" value="1"/>
</dbReference>
<dbReference type="InterPro" id="IPR010071">
    <property type="entry name" value="AA_adenyl_dom"/>
</dbReference>
<dbReference type="Pfam" id="PF00550">
    <property type="entry name" value="PP-binding"/>
    <property type="match status" value="1"/>
</dbReference>
<dbReference type="Gene3D" id="3.30.559.30">
    <property type="entry name" value="Nonribosomal peptide synthetase, condensation domain"/>
    <property type="match status" value="2"/>
</dbReference>
<dbReference type="FunFam" id="3.40.50.12780:FF:000012">
    <property type="entry name" value="Non-ribosomal peptide synthetase"/>
    <property type="match status" value="1"/>
</dbReference>
<evidence type="ECO:0000313" key="8">
    <source>
        <dbReference type="EMBL" id="BBY59822.1"/>
    </source>
</evidence>
<dbReference type="InterPro" id="IPR045851">
    <property type="entry name" value="AMP-bd_C_sf"/>
</dbReference>
<dbReference type="SUPFAM" id="SSF47336">
    <property type="entry name" value="ACP-like"/>
    <property type="match status" value="1"/>
</dbReference>
<feature type="domain" description="Carrier" evidence="7">
    <location>
        <begin position="961"/>
        <end position="1035"/>
    </location>
</feature>
<dbReference type="InterPro" id="IPR020845">
    <property type="entry name" value="AMP-binding_CS"/>
</dbReference>
<dbReference type="PANTHER" id="PTHR45527:SF14">
    <property type="entry name" value="PLIPASTATIN SYNTHASE SUBUNIT B"/>
    <property type="match status" value="1"/>
</dbReference>
<comment type="similarity">
    <text evidence="2">Belongs to the ATP-dependent AMP-binding enzyme family.</text>
</comment>
<dbReference type="GO" id="GO:0043041">
    <property type="term" value="P:amino acid activation for nonribosomal peptide biosynthetic process"/>
    <property type="evidence" value="ECO:0007669"/>
    <property type="project" value="TreeGrafter"/>
</dbReference>
<sequence length="1519" mass="163604">MQRDDRALPLTRAQLDIWLDQEMGHSGTEWQVGLLVHIESSIDRDALEWAIGRVMKEAEPLRVTCFEEDGQVFQRAVDYPEIEIDFHDLTGSADPVREAKEMALAIQRTPMPFSGPLFKYAMFQTRFDEFFVLGCFHHLVMDAAGIGLFGNRVASVYSALVSGEPIPPAFFGSLQDLVAFESEYEASRDYTDDEAYWLANLPTDTESNYRAPQTDDEHDANFRTAPVRLDPAILRQIQDLSQRWDMPRASIITAASALLMRSWCGEGSEVVFDFPVGRRVSPEAKTLPGMVAGLVPLVLTVAAGSTVADFCAHVDARIREALQHQRFPVKALERKAQLRNPGQSADRVVVDFFPNAFSLDFGGVAATATMTNSGFVGDFGLIFSGVGDDLFLGTLGAGHLFSMFDVADLAWRLQRVLAAMAADPGRRLSSIEALDAGEHAQHEDWGNRAALTAPVAPPVSIADVFATQATRTPDAAAVTFEGQSITYRELDDASSRLARVLAGKGVGPGQRVALLLPRSAQAVVAMVAVVKTGAAYVPIDPSVPVARMEFVLSDAAPVAAITTGALAERLRGHDLSVTDIETAGDADSAVPGPRPDDVAYIIYTSGTTGQPKGVPIPHRNVTRLLQTLDADMNLAEQVWSQCHSLAFDFSVWEIWGALLYGGRLVVVPDAVVRSAEDFHALLAAEGVSVLSQTPSAFYALQAADDANREAGDQLKLEAVVFGGEALEPSRLRTWLERHPQRPRLINMYGITETTVHASFREIHAEDLASAVSPIGVPLAHLGFFVLDTWLQPVPTGVVGELYVAGAGLADGYVGRPGLAATRFVACPFGEPGARMYRTGDLMYWGTDGQLRYVGRADKQVKIRGYRIELGEIQAALSELDGVREAAVIAREDRPGDKRLVGYATGAVDATALRTALSERLPAYMVPTAIVVMDALPLTVNGKLDTRALPAPEYQDAESYRAPADAVEEILAAIYAQVLGLERVGVDESFFELGGDSILSMQVVARARAAGVLCRPRDLFVEQTVARLARVAVVADVNADVADDGVGPVLSTPIIRWLESQEAAGSPVDHFNQTVAVQAPAGTTEADVLVMLQALLDRHAVLRLRVDRDDAGGWSLTVPEAGSVDARSRLHTVEALSDEAVVHAGSQLNPAAGVMLSALWVTSTGRLVAIVHHLAVDGVSWRILLEDLNIAWAQHRAGQPVALPESGTSFARWASLLHERAYRSDVMDEADTWRQVAATPAALPAVCPETDTLRTAGDLVANLDVETTLMLLGEVPAAFHTGVHEILLIAFGLALAEFLGTSGAPICIDVEGHGRDEELAADIDLSRTVGWFTAKYPVSLDLGGLNWSQVVAGEARLGAVIKDAKEQLLALPDGLNYGLLRYLNDDLDLESADPPIGFNYLGRQGAMTTEDSGEHWRICWDGLATISPSVRPPIPLVHTLELNAGTVDTDFGPLLCATWTWAPSTLNQAQVSRLSQLWFDALAGLCAHVRAGGGGLTPSDIAVGLSQQQIDELQRQYADS</sequence>
<keyword evidence="3" id="KW-0596">Phosphopantetheine</keyword>
<dbReference type="InterPro" id="IPR023213">
    <property type="entry name" value="CAT-like_dom_sf"/>
</dbReference>
<dbReference type="InterPro" id="IPR042099">
    <property type="entry name" value="ANL_N_sf"/>
</dbReference>
<dbReference type="PROSITE" id="PS00455">
    <property type="entry name" value="AMP_BINDING"/>
    <property type="match status" value="1"/>
</dbReference>
<evidence type="ECO:0000256" key="5">
    <source>
        <dbReference type="ARBA" id="ARBA00022737"/>
    </source>
</evidence>
<dbReference type="GO" id="GO:0044550">
    <property type="term" value="P:secondary metabolite biosynthetic process"/>
    <property type="evidence" value="ECO:0007669"/>
    <property type="project" value="UniProtKB-ARBA"/>
</dbReference>
<reference evidence="8 9" key="1">
    <citation type="journal article" date="2019" name="Emerg. Microbes Infect.">
        <title>Comprehensive subspecies identification of 175 nontuberculous mycobacteria species based on 7547 genomic profiles.</title>
        <authorList>
            <person name="Matsumoto Y."/>
            <person name="Kinjo T."/>
            <person name="Motooka D."/>
            <person name="Nabeya D."/>
            <person name="Jung N."/>
            <person name="Uechi K."/>
            <person name="Horii T."/>
            <person name="Iida T."/>
            <person name="Fujita J."/>
            <person name="Nakamura S."/>
        </authorList>
    </citation>
    <scope>NUCLEOTIDE SEQUENCE [LARGE SCALE GENOMIC DNA]</scope>
    <source>
        <strain evidence="8 9">JCM 30395</strain>
    </source>
</reference>
<protein>
    <recommendedName>
        <fullName evidence="7">Carrier domain-containing protein</fullName>
    </recommendedName>
</protein>
<dbReference type="FunFam" id="3.40.50.980:FF:000002">
    <property type="entry name" value="Enterobactin synthetase component F"/>
    <property type="match status" value="1"/>
</dbReference>
<comment type="cofactor">
    <cofactor evidence="1">
        <name>pantetheine 4'-phosphate</name>
        <dbReference type="ChEBI" id="CHEBI:47942"/>
    </cofactor>
</comment>
<dbReference type="KEGG" id="msar:MSAR_29580"/>
<dbReference type="FunFam" id="3.40.50.980:FF:000001">
    <property type="entry name" value="Non-ribosomal peptide synthetase"/>
    <property type="match status" value="1"/>
</dbReference>
<organism evidence="8 9">
    <name type="scientific">Mycolicibacterium sarraceniae</name>
    <dbReference type="NCBI Taxonomy" id="1534348"/>
    <lineage>
        <taxon>Bacteria</taxon>
        <taxon>Bacillati</taxon>
        <taxon>Actinomycetota</taxon>
        <taxon>Actinomycetes</taxon>
        <taxon>Mycobacteriales</taxon>
        <taxon>Mycobacteriaceae</taxon>
        <taxon>Mycolicibacterium</taxon>
    </lineage>
</organism>
<dbReference type="InterPro" id="IPR000873">
    <property type="entry name" value="AMP-dep_synth/lig_dom"/>
</dbReference>
<gene>
    <name evidence="8" type="ORF">MSAR_29580</name>
</gene>
<dbReference type="Pfam" id="PF00668">
    <property type="entry name" value="Condensation"/>
    <property type="match status" value="2"/>
</dbReference>
<evidence type="ECO:0000256" key="6">
    <source>
        <dbReference type="ARBA" id="ARBA00023194"/>
    </source>
</evidence>
<dbReference type="CDD" id="cd17643">
    <property type="entry name" value="A_NRPS_Cytc1-like"/>
    <property type="match status" value="1"/>
</dbReference>
<evidence type="ECO:0000259" key="7">
    <source>
        <dbReference type="PROSITE" id="PS50075"/>
    </source>
</evidence>
<dbReference type="Pfam" id="PF00501">
    <property type="entry name" value="AMP-binding"/>
    <property type="match status" value="1"/>
</dbReference>
<dbReference type="GO" id="GO:0008610">
    <property type="term" value="P:lipid biosynthetic process"/>
    <property type="evidence" value="ECO:0007669"/>
    <property type="project" value="UniProtKB-ARBA"/>
</dbReference>
<dbReference type="FunFam" id="3.30.300.30:FF:000010">
    <property type="entry name" value="Enterobactin synthetase component F"/>
    <property type="match status" value="1"/>
</dbReference>
<dbReference type="UniPathway" id="UPA00011"/>
<keyword evidence="5" id="KW-0677">Repeat</keyword>
<dbReference type="GO" id="GO:0003824">
    <property type="term" value="F:catalytic activity"/>
    <property type="evidence" value="ECO:0007669"/>
    <property type="project" value="UniProtKB-KW"/>
</dbReference>
<dbReference type="Proteomes" id="UP000466445">
    <property type="component" value="Chromosome"/>
</dbReference>
<proteinExistence type="inferred from homology"/>